<dbReference type="PANTHER" id="PTHR11732">
    <property type="entry name" value="ALDO/KETO REDUCTASE"/>
    <property type="match status" value="1"/>
</dbReference>
<evidence type="ECO:0000256" key="4">
    <source>
        <dbReference type="PIRSR" id="PIRSR000097-3"/>
    </source>
</evidence>
<evidence type="ECO:0000256" key="3">
    <source>
        <dbReference type="PIRSR" id="PIRSR000097-2"/>
    </source>
</evidence>
<evidence type="ECO:0000256" key="2">
    <source>
        <dbReference type="PIRSR" id="PIRSR000097-1"/>
    </source>
</evidence>
<protein>
    <recommendedName>
        <fullName evidence="5">NADP-dependent oxidoreductase domain-containing protein</fullName>
    </recommendedName>
</protein>
<dbReference type="InterPro" id="IPR036812">
    <property type="entry name" value="NAD(P)_OxRdtase_dom_sf"/>
</dbReference>
<feature type="binding site" evidence="3">
    <location>
        <position position="120"/>
    </location>
    <ligand>
        <name>substrate</name>
    </ligand>
</feature>
<dbReference type="GO" id="GO:0016616">
    <property type="term" value="F:oxidoreductase activity, acting on the CH-OH group of donors, NAD or NADP as acceptor"/>
    <property type="evidence" value="ECO:0007669"/>
    <property type="project" value="InterPro"/>
</dbReference>
<dbReference type="AlphaFoldDB" id="A0AAV8SCH5"/>
<comment type="caution">
    <text evidence="6">The sequence shown here is derived from an EMBL/GenBank/DDBJ whole genome shotgun (WGS) entry which is preliminary data.</text>
</comment>
<dbReference type="PROSITE" id="PS00798">
    <property type="entry name" value="ALDOKETO_REDUCTASE_1"/>
    <property type="match status" value="1"/>
</dbReference>
<dbReference type="SUPFAM" id="SSF51430">
    <property type="entry name" value="NAD(P)-linked oxidoreductase"/>
    <property type="match status" value="1"/>
</dbReference>
<evidence type="ECO:0000313" key="6">
    <source>
        <dbReference type="EMBL" id="KAJ8749829.1"/>
    </source>
</evidence>
<reference evidence="6 7" key="1">
    <citation type="submission" date="2021-09" db="EMBL/GenBank/DDBJ databases">
        <title>Genomic insights and catalytic innovation underlie evolution of tropane alkaloids biosynthesis.</title>
        <authorList>
            <person name="Wang Y.-J."/>
            <person name="Tian T."/>
            <person name="Huang J.-P."/>
            <person name="Huang S.-X."/>
        </authorList>
    </citation>
    <scope>NUCLEOTIDE SEQUENCE [LARGE SCALE GENOMIC DNA]</scope>
    <source>
        <strain evidence="6">KIB-2018</strain>
        <tissue evidence="6">Leaf</tissue>
    </source>
</reference>
<dbReference type="FunFam" id="3.20.20.100:FF:000014">
    <property type="entry name" value="NAD(P)-linked oxidoreductase superfamily protein"/>
    <property type="match status" value="1"/>
</dbReference>
<keyword evidence="7" id="KW-1185">Reference proteome</keyword>
<dbReference type="Pfam" id="PF00248">
    <property type="entry name" value="Aldo_ket_red"/>
    <property type="match status" value="1"/>
</dbReference>
<dbReference type="PIRSF" id="PIRSF000097">
    <property type="entry name" value="AKR"/>
    <property type="match status" value="1"/>
</dbReference>
<evidence type="ECO:0000259" key="5">
    <source>
        <dbReference type="Pfam" id="PF00248"/>
    </source>
</evidence>
<dbReference type="EMBL" id="JAIWQS010000011">
    <property type="protein sequence ID" value="KAJ8749829.1"/>
    <property type="molecule type" value="Genomic_DNA"/>
</dbReference>
<dbReference type="Proteomes" id="UP001159364">
    <property type="component" value="Linkage Group LG11"/>
</dbReference>
<keyword evidence="1" id="KW-0560">Oxidoreductase</keyword>
<evidence type="ECO:0000313" key="7">
    <source>
        <dbReference type="Proteomes" id="UP001159364"/>
    </source>
</evidence>
<dbReference type="Gene3D" id="3.20.20.100">
    <property type="entry name" value="NADP-dependent oxidoreductase domain"/>
    <property type="match status" value="1"/>
</dbReference>
<dbReference type="InterPro" id="IPR018170">
    <property type="entry name" value="Aldo/ket_reductase_CS"/>
</dbReference>
<dbReference type="PROSITE" id="PS00062">
    <property type="entry name" value="ALDOKETO_REDUCTASE_2"/>
    <property type="match status" value="1"/>
</dbReference>
<feature type="domain" description="NADP-dependent oxidoreductase" evidence="5">
    <location>
        <begin position="21"/>
        <end position="292"/>
    </location>
</feature>
<evidence type="ECO:0000256" key="1">
    <source>
        <dbReference type="ARBA" id="ARBA00023002"/>
    </source>
</evidence>
<feature type="site" description="Lowers pKa of active site Tyr" evidence="4">
    <location>
        <position position="87"/>
    </location>
</feature>
<organism evidence="6 7">
    <name type="scientific">Erythroxylum novogranatense</name>
    <dbReference type="NCBI Taxonomy" id="1862640"/>
    <lineage>
        <taxon>Eukaryota</taxon>
        <taxon>Viridiplantae</taxon>
        <taxon>Streptophyta</taxon>
        <taxon>Embryophyta</taxon>
        <taxon>Tracheophyta</taxon>
        <taxon>Spermatophyta</taxon>
        <taxon>Magnoliopsida</taxon>
        <taxon>eudicotyledons</taxon>
        <taxon>Gunneridae</taxon>
        <taxon>Pentapetalae</taxon>
        <taxon>rosids</taxon>
        <taxon>fabids</taxon>
        <taxon>Malpighiales</taxon>
        <taxon>Erythroxylaceae</taxon>
        <taxon>Erythroxylum</taxon>
    </lineage>
</organism>
<gene>
    <name evidence="6" type="ORF">K2173_013232</name>
</gene>
<feature type="active site" description="Proton donor" evidence="2">
    <location>
        <position position="57"/>
    </location>
</feature>
<dbReference type="InterPro" id="IPR023210">
    <property type="entry name" value="NADP_OxRdtase_dom"/>
</dbReference>
<sequence>MPTTTIPHVPLGSTGSTIPVIGYGTAEVPFGKYEAAKQSALQAIEIGYRHFDTAAVYQSEKPLGDAIAEALKLGLIKSRDDLFITSKLFGNDAHPHLVLPALRKTLENLGMDYLDLYLIHFPVSLKPGSQVPFEKGDIVEMDFESVWKAMEECKDLGLTKLIGVSNFTCKKIDKLLTTARIPPAVNQVEMNPIWQQKKLRELCNEKGIHITAFSPLGGKGTPWGSSKVMESEVIKEIANTRGKTLAQVCMRWAYEQGVSIVTKSSNKVRMQESIDIFNWNLSTDDLIKIDQIPQSRLCVAEIFVSEDGPYRSVMELWDGEM</sequence>
<dbReference type="InterPro" id="IPR044497">
    <property type="entry name" value="AKR4A/B"/>
</dbReference>
<name>A0AAV8SCH5_9ROSI</name>
<proteinExistence type="predicted"/>
<accession>A0AAV8SCH5</accession>
<dbReference type="GO" id="GO:0044550">
    <property type="term" value="P:secondary metabolite biosynthetic process"/>
    <property type="evidence" value="ECO:0007669"/>
    <property type="project" value="UniProtKB-ARBA"/>
</dbReference>
<dbReference type="InterPro" id="IPR020471">
    <property type="entry name" value="AKR"/>
</dbReference>
<dbReference type="PRINTS" id="PR00069">
    <property type="entry name" value="ALDKETRDTASE"/>
</dbReference>
<dbReference type="CDD" id="cd19124">
    <property type="entry name" value="AKR_AKR4A_4B"/>
    <property type="match status" value="1"/>
</dbReference>